<evidence type="ECO:0000313" key="2">
    <source>
        <dbReference type="EMBL" id="KAF9960268.1"/>
    </source>
</evidence>
<comment type="caution">
    <text evidence="2">The sequence shown here is derived from an EMBL/GenBank/DDBJ whole genome shotgun (WGS) entry which is preliminary data.</text>
</comment>
<proteinExistence type="predicted"/>
<organism evidence="2 3">
    <name type="scientific">Modicella reniformis</name>
    <dbReference type="NCBI Taxonomy" id="1440133"/>
    <lineage>
        <taxon>Eukaryota</taxon>
        <taxon>Fungi</taxon>
        <taxon>Fungi incertae sedis</taxon>
        <taxon>Mucoromycota</taxon>
        <taxon>Mortierellomycotina</taxon>
        <taxon>Mortierellomycetes</taxon>
        <taxon>Mortierellales</taxon>
        <taxon>Mortierellaceae</taxon>
        <taxon>Modicella</taxon>
    </lineage>
</organism>
<evidence type="ECO:0000256" key="1">
    <source>
        <dbReference type="SAM" id="MobiDB-lite"/>
    </source>
</evidence>
<reference evidence="2" key="1">
    <citation type="journal article" date="2020" name="Fungal Divers.">
        <title>Resolving the Mortierellaceae phylogeny through synthesis of multi-gene phylogenetics and phylogenomics.</title>
        <authorList>
            <person name="Vandepol N."/>
            <person name="Liber J."/>
            <person name="Desiro A."/>
            <person name="Na H."/>
            <person name="Kennedy M."/>
            <person name="Barry K."/>
            <person name="Grigoriev I.V."/>
            <person name="Miller A.N."/>
            <person name="O'Donnell K."/>
            <person name="Stajich J.E."/>
            <person name="Bonito G."/>
        </authorList>
    </citation>
    <scope>NUCLEOTIDE SEQUENCE</scope>
    <source>
        <strain evidence="2">MES-2147</strain>
    </source>
</reference>
<dbReference type="AlphaFoldDB" id="A0A9P6M0L5"/>
<dbReference type="OrthoDB" id="2447829at2759"/>
<protein>
    <submittedName>
        <fullName evidence="2">Uncharacterized protein</fullName>
    </submittedName>
</protein>
<keyword evidence="3" id="KW-1185">Reference proteome</keyword>
<dbReference type="Proteomes" id="UP000749646">
    <property type="component" value="Unassembled WGS sequence"/>
</dbReference>
<dbReference type="EMBL" id="JAAAHW010006471">
    <property type="protein sequence ID" value="KAF9960268.1"/>
    <property type="molecule type" value="Genomic_DNA"/>
</dbReference>
<gene>
    <name evidence="2" type="ORF">BGZ65_012572</name>
</gene>
<accession>A0A9P6M0L5</accession>
<name>A0A9P6M0L5_9FUNG</name>
<sequence length="110" mass="12494">MNNDSGKQSYQTFRNPLTLKVTNIPTVIDPKTGRPIILWRDIQAVFKNADSIRNEEFLVPFTIDEILEQVIPLRIAHHPGDVLDVVMGTTEQTISTGETEKKNRKTTMTD</sequence>
<feature type="region of interest" description="Disordered" evidence="1">
    <location>
        <begin position="91"/>
        <end position="110"/>
    </location>
</feature>
<evidence type="ECO:0000313" key="3">
    <source>
        <dbReference type="Proteomes" id="UP000749646"/>
    </source>
</evidence>